<accession>A0A3B0XXR1</accession>
<dbReference type="CDD" id="cd18773">
    <property type="entry name" value="PDC1_HK_sensor"/>
    <property type="match status" value="1"/>
</dbReference>
<evidence type="ECO:0000313" key="1">
    <source>
        <dbReference type="EMBL" id="VAW66709.1"/>
    </source>
</evidence>
<name>A0A3B0XXR1_9ZZZZ</name>
<dbReference type="AlphaFoldDB" id="A0A3B0XXR1"/>
<reference evidence="1" key="1">
    <citation type="submission" date="2018-06" db="EMBL/GenBank/DDBJ databases">
        <authorList>
            <person name="Zhirakovskaya E."/>
        </authorList>
    </citation>
    <scope>NUCLEOTIDE SEQUENCE</scope>
</reference>
<organism evidence="1">
    <name type="scientific">hydrothermal vent metagenome</name>
    <dbReference type="NCBI Taxonomy" id="652676"/>
    <lineage>
        <taxon>unclassified sequences</taxon>
        <taxon>metagenomes</taxon>
        <taxon>ecological metagenomes</taxon>
    </lineage>
</organism>
<sequence>MVSESTLQKVVSKQRKMLAELLFESMSELAVACAEKINDREALEVLLATEMRQAEYCKYLWVVDSTGLQVTEDVTRTGIKSGRIGRDRIARPYLQRALKGDDYYLSDAYISSNRKRPSLTAVKTIYDTEGRAIAYLGADFDLRELPHTTEQYKDEKIWKQVKGDPAIRSALFTQQRVESAMDAQIDDVLSLVEELILVQGVFHAKLHFSSSRATFWLVDNPYVYQILNFDELSNPDICLAFRRQPYFDKAIVKPEKIAPVFQQFKALRFADETIYLRSASLNVVNGMVGLNFSCDGSHYMNYEEFLDKNMAFWFGGG</sequence>
<gene>
    <name evidence="1" type="ORF">MNBD_GAMMA09-2809</name>
</gene>
<dbReference type="SUPFAM" id="SSF103190">
    <property type="entry name" value="Sensory domain-like"/>
    <property type="match status" value="1"/>
</dbReference>
<dbReference type="EMBL" id="UOFI01000085">
    <property type="protein sequence ID" value="VAW66709.1"/>
    <property type="molecule type" value="Genomic_DNA"/>
</dbReference>
<dbReference type="InterPro" id="IPR029151">
    <property type="entry name" value="Sensor-like_sf"/>
</dbReference>
<protein>
    <submittedName>
        <fullName evidence="1">Uncharacterized protein</fullName>
    </submittedName>
</protein>
<proteinExistence type="predicted"/>
<dbReference type="Gene3D" id="3.30.450.20">
    <property type="entry name" value="PAS domain"/>
    <property type="match status" value="1"/>
</dbReference>